<dbReference type="InterPro" id="IPR052892">
    <property type="entry name" value="NA-targeting_endonuclease"/>
</dbReference>
<proteinExistence type="predicted"/>
<evidence type="ECO:0000259" key="1">
    <source>
        <dbReference type="SMART" id="SM00507"/>
    </source>
</evidence>
<reference evidence="2 3" key="1">
    <citation type="submission" date="2019-02" db="EMBL/GenBank/DDBJ databases">
        <title>Deep-cultivation of Planctomycetes and their phenomic and genomic characterization uncovers novel biology.</title>
        <authorList>
            <person name="Wiegand S."/>
            <person name="Jogler M."/>
            <person name="Boedeker C."/>
            <person name="Pinto D."/>
            <person name="Vollmers J."/>
            <person name="Rivas-Marin E."/>
            <person name="Kohn T."/>
            <person name="Peeters S.H."/>
            <person name="Heuer A."/>
            <person name="Rast P."/>
            <person name="Oberbeckmann S."/>
            <person name="Bunk B."/>
            <person name="Jeske O."/>
            <person name="Meyerdierks A."/>
            <person name="Storesund J.E."/>
            <person name="Kallscheuer N."/>
            <person name="Luecker S."/>
            <person name="Lage O.M."/>
            <person name="Pohl T."/>
            <person name="Merkel B.J."/>
            <person name="Hornburger P."/>
            <person name="Mueller R.-W."/>
            <person name="Bruemmer F."/>
            <person name="Labrenz M."/>
            <person name="Spormann A.M."/>
            <person name="Op Den Camp H."/>
            <person name="Overmann J."/>
            <person name="Amann R."/>
            <person name="Jetten M.S.M."/>
            <person name="Mascher T."/>
            <person name="Medema M.H."/>
            <person name="Devos D.P."/>
            <person name="Kaster A.-K."/>
            <person name="Ovreas L."/>
            <person name="Rohde M."/>
            <person name="Galperin M.Y."/>
            <person name="Jogler C."/>
        </authorList>
    </citation>
    <scope>NUCLEOTIDE SEQUENCE [LARGE SCALE GENOMIC DNA]</scope>
    <source>
        <strain evidence="2 3">Q31b</strain>
    </source>
</reference>
<accession>A0A5C6DLP9</accession>
<dbReference type="PANTHER" id="PTHR33877">
    <property type="entry name" value="SLL1193 PROTEIN"/>
    <property type="match status" value="1"/>
</dbReference>
<evidence type="ECO:0000313" key="3">
    <source>
        <dbReference type="Proteomes" id="UP000315471"/>
    </source>
</evidence>
<dbReference type="GO" id="GO:0003676">
    <property type="term" value="F:nucleic acid binding"/>
    <property type="evidence" value="ECO:0007669"/>
    <property type="project" value="InterPro"/>
</dbReference>
<dbReference type="InterPro" id="IPR003615">
    <property type="entry name" value="HNH_nuc"/>
</dbReference>
<feature type="domain" description="HNH nuclease" evidence="1">
    <location>
        <begin position="1"/>
        <end position="50"/>
    </location>
</feature>
<keyword evidence="3" id="KW-1185">Reference proteome</keyword>
<keyword evidence="2" id="KW-0378">Hydrolase</keyword>
<dbReference type="GO" id="GO:0004519">
    <property type="term" value="F:endonuclease activity"/>
    <property type="evidence" value="ECO:0007669"/>
    <property type="project" value="UniProtKB-KW"/>
</dbReference>
<comment type="caution">
    <text evidence="2">The sequence shown here is derived from an EMBL/GenBank/DDBJ whole genome shotgun (WGS) entry which is preliminary data.</text>
</comment>
<dbReference type="SMART" id="SM00507">
    <property type="entry name" value="HNHc"/>
    <property type="match status" value="1"/>
</dbReference>
<dbReference type="CDD" id="cd00085">
    <property type="entry name" value="HNHc"/>
    <property type="match status" value="1"/>
</dbReference>
<organism evidence="2 3">
    <name type="scientific">Novipirellula aureliae</name>
    <dbReference type="NCBI Taxonomy" id="2527966"/>
    <lineage>
        <taxon>Bacteria</taxon>
        <taxon>Pseudomonadati</taxon>
        <taxon>Planctomycetota</taxon>
        <taxon>Planctomycetia</taxon>
        <taxon>Pirellulales</taxon>
        <taxon>Pirellulaceae</taxon>
        <taxon>Novipirellula</taxon>
    </lineage>
</organism>
<dbReference type="PANTHER" id="PTHR33877:SF1">
    <property type="entry name" value="TYPE IV METHYL-DIRECTED RESTRICTION ENZYME ECOKMCRA"/>
    <property type="match status" value="1"/>
</dbReference>
<gene>
    <name evidence="2" type="ORF">Q31b_43200</name>
</gene>
<sequence length="127" mass="14528">MLRAGNRCEYCQMHQSMQGATFHVEHIVPRSAGGSDDIGNLAWACPSCNLHKAGCIAVELVGMIGQITLYNPRRDRWSDHFQWEDFVLVARSDIGRATLGRLNLNHERRLKIRQAEQLFELFPHEVL</sequence>
<dbReference type="Proteomes" id="UP000315471">
    <property type="component" value="Unassembled WGS sequence"/>
</dbReference>
<protein>
    <submittedName>
        <fullName evidence="2">HNH endonuclease</fullName>
    </submittedName>
</protein>
<dbReference type="GO" id="GO:0008270">
    <property type="term" value="F:zinc ion binding"/>
    <property type="evidence" value="ECO:0007669"/>
    <property type="project" value="InterPro"/>
</dbReference>
<dbReference type="Pfam" id="PF01844">
    <property type="entry name" value="HNH"/>
    <property type="match status" value="1"/>
</dbReference>
<dbReference type="Gene3D" id="1.10.30.50">
    <property type="match status" value="1"/>
</dbReference>
<dbReference type="EMBL" id="SJPY01000007">
    <property type="protein sequence ID" value="TWU37532.1"/>
    <property type="molecule type" value="Genomic_DNA"/>
</dbReference>
<dbReference type="AlphaFoldDB" id="A0A5C6DLP9"/>
<name>A0A5C6DLP9_9BACT</name>
<keyword evidence="2" id="KW-0540">Nuclease</keyword>
<dbReference type="InterPro" id="IPR002711">
    <property type="entry name" value="HNH"/>
</dbReference>
<keyword evidence="2" id="KW-0255">Endonuclease</keyword>
<evidence type="ECO:0000313" key="2">
    <source>
        <dbReference type="EMBL" id="TWU37532.1"/>
    </source>
</evidence>